<dbReference type="InterPro" id="IPR007688">
    <property type="entry name" value="Conjugal_tfr_TrbL/VirB6"/>
</dbReference>
<comment type="caution">
    <text evidence="6">The sequence shown here is derived from an EMBL/GenBank/DDBJ whole genome shotgun (WGS) entry which is preliminary data.</text>
</comment>
<evidence type="ECO:0000256" key="2">
    <source>
        <dbReference type="ARBA" id="ARBA00022692"/>
    </source>
</evidence>
<reference evidence="6 7" key="1">
    <citation type="submission" date="2018-08" db="EMBL/GenBank/DDBJ databases">
        <title>Thalassotalea euphylliae genome.</title>
        <authorList>
            <person name="Summers S."/>
            <person name="Rice S.A."/>
            <person name="Freckelton M.L."/>
            <person name="Nedved B.T."/>
            <person name="Hadfield M.G."/>
        </authorList>
    </citation>
    <scope>NUCLEOTIDE SEQUENCE [LARGE SCALE GENOMIC DNA]</scope>
    <source>
        <strain evidence="6 7">H2</strain>
    </source>
</reference>
<feature type="transmembrane region" description="Helical" evidence="5">
    <location>
        <begin position="67"/>
        <end position="86"/>
    </location>
</feature>
<feature type="transmembrane region" description="Helical" evidence="5">
    <location>
        <begin position="192"/>
        <end position="212"/>
    </location>
</feature>
<evidence type="ECO:0008006" key="8">
    <source>
        <dbReference type="Google" id="ProtNLM"/>
    </source>
</evidence>
<keyword evidence="2 5" id="KW-0812">Transmembrane</keyword>
<feature type="transmembrane region" description="Helical" evidence="5">
    <location>
        <begin position="35"/>
        <end position="55"/>
    </location>
</feature>
<protein>
    <recommendedName>
        <fullName evidence="8">Type IV secretion system protein</fullName>
    </recommendedName>
</protein>
<evidence type="ECO:0000313" key="7">
    <source>
        <dbReference type="Proteomes" id="UP000256999"/>
    </source>
</evidence>
<name>A0A3E0UDQ8_9GAMM</name>
<sequence>MVSLNFEGLEETIVTNIDDAVTNSLANIFSQGYEFFQPVFVLWVVMLGLAMWRGVVDISMKEFMRHIFTLFVIFSLGLNAFGYTYWVHGVFTETPMTLIQTIIPSFESIPQLLDSQATKVMLLNAKINEANNMVVGVLLSGVNTALALTYGVTIFAIYLIAKITTGVLLSFGPLMFLSLLSDKTKGWFERWFVQLISFQMVFLLIVAYLAIFGNLLDSRLDTLEETAKNYRMAELAPIWVVILIMVIGAKNIKEMAASIAGGMSLSACSGITNLAT</sequence>
<keyword evidence="4 5" id="KW-0472">Membrane</keyword>
<dbReference type="GO" id="GO:0030255">
    <property type="term" value="P:protein secretion by the type IV secretion system"/>
    <property type="evidence" value="ECO:0007669"/>
    <property type="project" value="InterPro"/>
</dbReference>
<gene>
    <name evidence="6" type="ORF">DXX92_04650</name>
</gene>
<dbReference type="Pfam" id="PF04610">
    <property type="entry name" value="TrbL"/>
    <property type="match status" value="1"/>
</dbReference>
<evidence type="ECO:0000256" key="1">
    <source>
        <dbReference type="ARBA" id="ARBA00004141"/>
    </source>
</evidence>
<evidence type="ECO:0000256" key="4">
    <source>
        <dbReference type="ARBA" id="ARBA00023136"/>
    </source>
</evidence>
<feature type="transmembrane region" description="Helical" evidence="5">
    <location>
        <begin position="232"/>
        <end position="249"/>
    </location>
</feature>
<proteinExistence type="predicted"/>
<dbReference type="AlphaFoldDB" id="A0A3E0UDQ8"/>
<feature type="transmembrane region" description="Helical" evidence="5">
    <location>
        <begin position="147"/>
        <end position="180"/>
    </location>
</feature>
<evidence type="ECO:0000256" key="5">
    <source>
        <dbReference type="SAM" id="Phobius"/>
    </source>
</evidence>
<organism evidence="6 7">
    <name type="scientific">Thalassotalea euphylliae</name>
    <dbReference type="NCBI Taxonomy" id="1655234"/>
    <lineage>
        <taxon>Bacteria</taxon>
        <taxon>Pseudomonadati</taxon>
        <taxon>Pseudomonadota</taxon>
        <taxon>Gammaproteobacteria</taxon>
        <taxon>Alteromonadales</taxon>
        <taxon>Colwelliaceae</taxon>
        <taxon>Thalassotalea</taxon>
    </lineage>
</organism>
<keyword evidence="3 5" id="KW-1133">Transmembrane helix</keyword>
<evidence type="ECO:0000256" key="3">
    <source>
        <dbReference type="ARBA" id="ARBA00022989"/>
    </source>
</evidence>
<dbReference type="GO" id="GO:0016020">
    <property type="term" value="C:membrane"/>
    <property type="evidence" value="ECO:0007669"/>
    <property type="project" value="UniProtKB-SubCell"/>
</dbReference>
<dbReference type="RefSeq" id="WP_115999379.1">
    <property type="nucleotide sequence ID" value="NZ_QUOV01000001.1"/>
</dbReference>
<comment type="subcellular location">
    <subcellularLocation>
        <location evidence="1">Membrane</location>
        <topology evidence="1">Multi-pass membrane protein</topology>
    </subcellularLocation>
</comment>
<evidence type="ECO:0000313" key="6">
    <source>
        <dbReference type="EMBL" id="REL34703.1"/>
    </source>
</evidence>
<dbReference type="EMBL" id="QUOV01000001">
    <property type="protein sequence ID" value="REL34703.1"/>
    <property type="molecule type" value="Genomic_DNA"/>
</dbReference>
<accession>A0A3E0UDQ8</accession>
<dbReference type="Proteomes" id="UP000256999">
    <property type="component" value="Unassembled WGS sequence"/>
</dbReference>